<feature type="region of interest" description="Disordered" evidence="1">
    <location>
        <begin position="51"/>
        <end position="96"/>
    </location>
</feature>
<organism evidence="2 3">
    <name type="scientific">Aplysia californica</name>
    <name type="common">California sea hare</name>
    <dbReference type="NCBI Taxonomy" id="6500"/>
    <lineage>
        <taxon>Eukaryota</taxon>
        <taxon>Metazoa</taxon>
        <taxon>Spiralia</taxon>
        <taxon>Lophotrochozoa</taxon>
        <taxon>Mollusca</taxon>
        <taxon>Gastropoda</taxon>
        <taxon>Heterobranchia</taxon>
        <taxon>Euthyneura</taxon>
        <taxon>Tectipleura</taxon>
        <taxon>Aplysiida</taxon>
        <taxon>Aplysioidea</taxon>
        <taxon>Aplysiidae</taxon>
        <taxon>Aplysia</taxon>
    </lineage>
</organism>
<keyword evidence="2" id="KW-1185">Reference proteome</keyword>
<sequence>MPSLAEDSLSSLSDCSLYTPPSSPDDSSTLSSSSATSFCCHGCDSNNCTDSDSAGSGCSGGQHHQHHHHQHHHHHHHSLHEPHHHLESLTEPEVEKELPELNNVQLEVTMRLLEGEKRRLRMLHRELESCLDHPDTPLRDLEVLKQNIQRIENQFHNLDEEYRVSCKAAFIRRSLGNKKTSRSQPAIGVKQTAKPRVSAR</sequence>
<feature type="region of interest" description="Disordered" evidence="1">
    <location>
        <begin position="1"/>
        <end position="30"/>
    </location>
</feature>
<feature type="region of interest" description="Disordered" evidence="1">
    <location>
        <begin position="177"/>
        <end position="200"/>
    </location>
</feature>
<name>A0ABM1VUA7_APLCA</name>
<feature type="compositionally biased region" description="Basic residues" evidence="1">
    <location>
        <begin position="63"/>
        <end position="78"/>
    </location>
</feature>
<reference evidence="3" key="1">
    <citation type="submission" date="2025-08" db="UniProtKB">
        <authorList>
            <consortium name="RefSeq"/>
        </authorList>
    </citation>
    <scope>IDENTIFICATION</scope>
</reference>
<feature type="compositionally biased region" description="Basic and acidic residues" evidence="1">
    <location>
        <begin position="79"/>
        <end position="96"/>
    </location>
</feature>
<accession>A0ABM1VUA7</accession>
<dbReference type="Proteomes" id="UP000694888">
    <property type="component" value="Unplaced"/>
</dbReference>
<evidence type="ECO:0000313" key="3">
    <source>
        <dbReference type="RefSeq" id="XP_035825999.1"/>
    </source>
</evidence>
<evidence type="ECO:0000256" key="1">
    <source>
        <dbReference type="SAM" id="MobiDB-lite"/>
    </source>
</evidence>
<dbReference type="GeneID" id="101848358"/>
<evidence type="ECO:0000313" key="2">
    <source>
        <dbReference type="Proteomes" id="UP000694888"/>
    </source>
</evidence>
<proteinExistence type="predicted"/>
<dbReference type="RefSeq" id="XP_035825999.1">
    <property type="nucleotide sequence ID" value="XM_035970106.1"/>
</dbReference>
<protein>
    <submittedName>
        <fullName evidence="3">Transcription factor MafAa</fullName>
    </submittedName>
</protein>
<gene>
    <name evidence="3" type="primary">LOC101848358</name>
</gene>